<sequence>MKVTASVNRREDTGRINSSPVTSIQPLVRVQYGCDATINLLVSDPDGDIVRCRWSNEGDECGSTCSSFPGAFLNEDTCTISYQATTNVGYYGVAIQVEDFPITGGKVPYSSVPLQFLVDVYSVNQGCYNLPKFIAPTRADQEIVYITVEKVYFDQIVAISNVPNKRIEEITTVSPPGFVKSALEEYPDVPGSWYINMTWTPSASAANNMHILCFTATDEMKLTSEQRCINLIVSPDIEFNGSNGKKCASLSFKTDTYKEWLLLSNNIA</sequence>
<name>A0AAE0RTE1_9BIVA</name>
<dbReference type="Proteomes" id="UP001195483">
    <property type="component" value="Unassembled WGS sequence"/>
</dbReference>
<dbReference type="AlphaFoldDB" id="A0AAE0RTE1"/>
<dbReference type="EMBL" id="JAEAOA010001954">
    <property type="protein sequence ID" value="KAK3579266.1"/>
    <property type="molecule type" value="Genomic_DNA"/>
</dbReference>
<comment type="caution">
    <text evidence="1">The sequence shown here is derived from an EMBL/GenBank/DDBJ whole genome shotgun (WGS) entry which is preliminary data.</text>
</comment>
<protein>
    <submittedName>
        <fullName evidence="1">Uncharacterized protein</fullName>
    </submittedName>
</protein>
<reference evidence="1" key="2">
    <citation type="journal article" date="2021" name="Genome Biol. Evol.">
        <title>Developing a high-quality reference genome for a parasitic bivalve with doubly uniparental inheritance (Bivalvia: Unionida).</title>
        <authorList>
            <person name="Smith C.H."/>
        </authorList>
    </citation>
    <scope>NUCLEOTIDE SEQUENCE</scope>
    <source>
        <strain evidence="1">CHS0354</strain>
        <tissue evidence="1">Mantle</tissue>
    </source>
</reference>
<evidence type="ECO:0000313" key="1">
    <source>
        <dbReference type="EMBL" id="KAK3579266.1"/>
    </source>
</evidence>
<accession>A0AAE0RTE1</accession>
<organism evidence="1 2">
    <name type="scientific">Potamilus streckersoni</name>
    <dbReference type="NCBI Taxonomy" id="2493646"/>
    <lineage>
        <taxon>Eukaryota</taxon>
        <taxon>Metazoa</taxon>
        <taxon>Spiralia</taxon>
        <taxon>Lophotrochozoa</taxon>
        <taxon>Mollusca</taxon>
        <taxon>Bivalvia</taxon>
        <taxon>Autobranchia</taxon>
        <taxon>Heteroconchia</taxon>
        <taxon>Palaeoheterodonta</taxon>
        <taxon>Unionida</taxon>
        <taxon>Unionoidea</taxon>
        <taxon>Unionidae</taxon>
        <taxon>Ambleminae</taxon>
        <taxon>Lampsilini</taxon>
        <taxon>Potamilus</taxon>
    </lineage>
</organism>
<evidence type="ECO:0000313" key="2">
    <source>
        <dbReference type="Proteomes" id="UP001195483"/>
    </source>
</evidence>
<reference evidence="1" key="1">
    <citation type="journal article" date="2021" name="Genome Biol. Evol.">
        <title>A High-Quality Reference Genome for a Parasitic Bivalve with Doubly Uniparental Inheritance (Bivalvia: Unionida).</title>
        <authorList>
            <person name="Smith C.H."/>
        </authorList>
    </citation>
    <scope>NUCLEOTIDE SEQUENCE</scope>
    <source>
        <strain evidence="1">CHS0354</strain>
    </source>
</reference>
<gene>
    <name evidence="1" type="ORF">CHS0354_033344</name>
</gene>
<keyword evidence="2" id="KW-1185">Reference proteome</keyword>
<proteinExistence type="predicted"/>
<reference evidence="1" key="3">
    <citation type="submission" date="2023-05" db="EMBL/GenBank/DDBJ databases">
        <authorList>
            <person name="Smith C.H."/>
        </authorList>
    </citation>
    <scope>NUCLEOTIDE SEQUENCE</scope>
    <source>
        <strain evidence="1">CHS0354</strain>
        <tissue evidence="1">Mantle</tissue>
    </source>
</reference>